<feature type="coiled-coil region" evidence="1">
    <location>
        <begin position="246"/>
        <end position="287"/>
    </location>
</feature>
<keyword evidence="3" id="KW-1185">Reference proteome</keyword>
<feature type="coiled-coil region" evidence="1">
    <location>
        <begin position="192"/>
        <end position="219"/>
    </location>
</feature>
<gene>
    <name evidence="2" type="ORF">HK097_005809</name>
</gene>
<feature type="coiled-coil region" evidence="1">
    <location>
        <begin position="132"/>
        <end position="166"/>
    </location>
</feature>
<organism evidence="2 3">
    <name type="scientific">Rhizophlyctis rosea</name>
    <dbReference type="NCBI Taxonomy" id="64517"/>
    <lineage>
        <taxon>Eukaryota</taxon>
        <taxon>Fungi</taxon>
        <taxon>Fungi incertae sedis</taxon>
        <taxon>Chytridiomycota</taxon>
        <taxon>Chytridiomycota incertae sedis</taxon>
        <taxon>Chytridiomycetes</taxon>
        <taxon>Rhizophlyctidales</taxon>
        <taxon>Rhizophlyctidaceae</taxon>
        <taxon>Rhizophlyctis</taxon>
    </lineage>
</organism>
<protein>
    <submittedName>
        <fullName evidence="2">Uncharacterized protein</fullName>
    </submittedName>
</protein>
<feature type="coiled-coil region" evidence="1">
    <location>
        <begin position="17"/>
        <end position="81"/>
    </location>
</feature>
<evidence type="ECO:0000313" key="2">
    <source>
        <dbReference type="EMBL" id="KAJ3052717.1"/>
    </source>
</evidence>
<dbReference type="AlphaFoldDB" id="A0AAD5SES7"/>
<dbReference type="Proteomes" id="UP001212841">
    <property type="component" value="Unassembled WGS sequence"/>
</dbReference>
<sequence>MIREQIQAQEHKECLDCQNWQLKYEGLERQMETLKTERDQLQKQIQQDEATLERDQSIKTNKQLVERGSILEKKVRDLEKRGAEWKIEKDKDARWRRGLEGVVKDWKVCLKELNLTAAVGDDPSPEFLVGLETILSTQILKLKREMEDLKRALHDSRKVHTTLEREHTACLQRYILEMEKKEAQSTVAKEHLAELIETAERSRRDREKALEEVRHITRDKTMVEDGLRRVLRQKEEEIVDLTMKSNEQIKSLREQYDNDRMRLQQKVDELSNSKVELQVEIGRLMRDKRAAEFELDSVTKGIEAKRRDFVLDLSLGAGKSDGGISVYGR</sequence>
<evidence type="ECO:0000313" key="3">
    <source>
        <dbReference type="Proteomes" id="UP001212841"/>
    </source>
</evidence>
<comment type="caution">
    <text evidence="2">The sequence shown here is derived from an EMBL/GenBank/DDBJ whole genome shotgun (WGS) entry which is preliminary data.</text>
</comment>
<reference evidence="2" key="1">
    <citation type="submission" date="2020-05" db="EMBL/GenBank/DDBJ databases">
        <title>Phylogenomic resolution of chytrid fungi.</title>
        <authorList>
            <person name="Stajich J.E."/>
            <person name="Amses K."/>
            <person name="Simmons R."/>
            <person name="Seto K."/>
            <person name="Myers J."/>
            <person name="Bonds A."/>
            <person name="Quandt C.A."/>
            <person name="Barry K."/>
            <person name="Liu P."/>
            <person name="Grigoriev I."/>
            <person name="Longcore J.E."/>
            <person name="James T.Y."/>
        </authorList>
    </citation>
    <scope>NUCLEOTIDE SEQUENCE</scope>
    <source>
        <strain evidence="2">JEL0318</strain>
    </source>
</reference>
<name>A0AAD5SES7_9FUNG</name>
<keyword evidence="1" id="KW-0175">Coiled coil</keyword>
<proteinExistence type="predicted"/>
<evidence type="ECO:0000256" key="1">
    <source>
        <dbReference type="SAM" id="Coils"/>
    </source>
</evidence>
<dbReference type="EMBL" id="JADGJD010000272">
    <property type="protein sequence ID" value="KAJ3052717.1"/>
    <property type="molecule type" value="Genomic_DNA"/>
</dbReference>
<accession>A0AAD5SES7</accession>